<evidence type="ECO:0000313" key="4">
    <source>
        <dbReference type="Proteomes" id="UP000199312"/>
    </source>
</evidence>
<proteinExistence type="predicted"/>
<feature type="transmembrane region" description="Helical" evidence="1">
    <location>
        <begin position="447"/>
        <end position="465"/>
    </location>
</feature>
<sequence length="587" mass="66295">MKLMKFYILGFLLFTSQVFFAQIEFETSVSKNTLGVNQRFRVQFSVNKQGADNFSPPSFSNFKVVGGPSSSVNQSWINGKASFSQSYIYILEPRSEGEFTIEPATIEYEGETVKSNTVKITVSKAVEIPKDPNNPEYIAQQNIHLVAEVSNLSPYVGEGIYVVYKLFVSENISVNDWRVTESPQYNGFWNQDIEVSEINVQKGKYNGEDYRYIVLKKAVLIPQRAGELIIEPMTMDFSVGIPTGRGDFFGNMITRNISYSTASAIRNIKVKALPETGKPIDFTGAVGEFDFKVIADKNQLKANDAAQITVEVSGRGNLKLFEIPKITTPTELEVFTPEHKEEVSTALNGLRGSVSDIYTVVPQYKGKYKIPEISFSYFNTAEKKYKTIQVDAIIMEVLEGKDLPSTVDSTKTIKQKVVANNNNFRFIDLDTEFKPIKEPEFLHSTTFYLLLLLPFLAIPIAIFIGKKRAERAGDIFGNKIRLADRLAKKYLSQAKKQLGKKEAFYIALEKALHNFLKAKLQIETSDISKEKISEILKNKGVDESTIKDFIDVLNDCDFARYTPTTNVMMEQEFEKAKEVITKIDKHL</sequence>
<reference evidence="4" key="1">
    <citation type="submission" date="2016-10" db="EMBL/GenBank/DDBJ databases">
        <authorList>
            <person name="Varghese N."/>
            <person name="Submissions S."/>
        </authorList>
    </citation>
    <scope>NUCLEOTIDE SEQUENCE [LARGE SCALE GENOMIC DNA]</scope>
    <source>
        <strain evidence="4">DSM 24450</strain>
    </source>
</reference>
<evidence type="ECO:0000256" key="2">
    <source>
        <dbReference type="SAM" id="SignalP"/>
    </source>
</evidence>
<dbReference type="STRING" id="593133.SAMN04488006_1271"/>
<evidence type="ECO:0000256" key="1">
    <source>
        <dbReference type="SAM" id="Phobius"/>
    </source>
</evidence>
<accession>A0A1I6PQI8</accession>
<keyword evidence="4" id="KW-1185">Reference proteome</keyword>
<keyword evidence="2" id="KW-0732">Signal</keyword>
<dbReference type="EMBL" id="FOZP01000002">
    <property type="protein sequence ID" value="SFS42483.1"/>
    <property type="molecule type" value="Genomic_DNA"/>
</dbReference>
<gene>
    <name evidence="3" type="ORF">SAMN04488006_1271</name>
</gene>
<dbReference type="PANTHER" id="PTHR40940">
    <property type="entry name" value="PROTEIN BATD-RELATED"/>
    <property type="match status" value="1"/>
</dbReference>
<feature type="chain" id="PRO_5011791335" evidence="2">
    <location>
        <begin position="22"/>
        <end position="587"/>
    </location>
</feature>
<keyword evidence="1" id="KW-1133">Transmembrane helix</keyword>
<name>A0A1I6PQI8_9FLAO</name>
<feature type="signal peptide" evidence="2">
    <location>
        <begin position="1"/>
        <end position="21"/>
    </location>
</feature>
<dbReference type="Pfam" id="PF13584">
    <property type="entry name" value="BatD"/>
    <property type="match status" value="2"/>
</dbReference>
<evidence type="ECO:0000313" key="3">
    <source>
        <dbReference type="EMBL" id="SFS42483.1"/>
    </source>
</evidence>
<dbReference type="PANTHER" id="PTHR40940:SF2">
    <property type="entry name" value="BATD"/>
    <property type="match status" value="1"/>
</dbReference>
<organism evidence="3 4">
    <name type="scientific">Lutibacter maritimus</name>
    <dbReference type="NCBI Taxonomy" id="593133"/>
    <lineage>
        <taxon>Bacteria</taxon>
        <taxon>Pseudomonadati</taxon>
        <taxon>Bacteroidota</taxon>
        <taxon>Flavobacteriia</taxon>
        <taxon>Flavobacteriales</taxon>
        <taxon>Flavobacteriaceae</taxon>
        <taxon>Lutibacter</taxon>
    </lineage>
</organism>
<keyword evidence="1" id="KW-0472">Membrane</keyword>
<dbReference type="AlphaFoldDB" id="A0A1I6PQI8"/>
<dbReference type="Proteomes" id="UP000199312">
    <property type="component" value="Unassembled WGS sequence"/>
</dbReference>
<dbReference type="InterPro" id="IPR025738">
    <property type="entry name" value="BatD"/>
</dbReference>
<dbReference type="OrthoDB" id="2079210at2"/>
<keyword evidence="1" id="KW-0812">Transmembrane</keyword>
<protein>
    <submittedName>
        <fullName evidence="3">Oxygen tolerance</fullName>
    </submittedName>
</protein>